<reference evidence="1 2" key="1">
    <citation type="journal article" date="2020" name="Appl. Environ. Microbiol.">
        <title>Genomic Characteristics of a Novel Species of Ammonia-Oxidizing Archaea from the Jiulong River Estuary.</title>
        <authorList>
            <person name="Zou D."/>
            <person name="Wan R."/>
            <person name="Han L."/>
            <person name="Xu M.N."/>
            <person name="Liu Y."/>
            <person name="Liu H."/>
            <person name="Kao S.J."/>
            <person name="Li M."/>
        </authorList>
    </citation>
    <scope>NUCLEOTIDE SEQUENCE [LARGE SCALE GENOMIC DNA]</scope>
    <source>
        <strain evidence="1">W1bin1</strain>
    </source>
</reference>
<sequence>MNILHVDDSPEICQLYQDMLSTQNHTVQSSNDGREGLGLVLENDYDLILLDICMPKYSGMEFIHDLKAKRPSELKKVIIVSVLELTESHRNELLKLGIHSVEEKPSTIQKLETIKKDLLLREE</sequence>
<accession>A0AC60VWY3</accession>
<protein>
    <submittedName>
        <fullName evidence="1">Response regulator</fullName>
    </submittedName>
</protein>
<proteinExistence type="predicted"/>
<dbReference type="Proteomes" id="UP000559653">
    <property type="component" value="Unassembled WGS sequence"/>
</dbReference>
<dbReference type="EMBL" id="JACEMZ010000004">
    <property type="protein sequence ID" value="MBA4451871.1"/>
    <property type="molecule type" value="Genomic_DNA"/>
</dbReference>
<evidence type="ECO:0000313" key="2">
    <source>
        <dbReference type="Proteomes" id="UP000559653"/>
    </source>
</evidence>
<gene>
    <name evidence="1" type="ORF">H2B03_01665</name>
</gene>
<evidence type="ECO:0000313" key="1">
    <source>
        <dbReference type="EMBL" id="MBA4451871.1"/>
    </source>
</evidence>
<comment type="caution">
    <text evidence="1">The sequence shown here is derived from an EMBL/GenBank/DDBJ whole genome shotgun (WGS) entry which is preliminary data.</text>
</comment>
<name>A0AC60VWY3_9ARCH</name>
<organism evidence="1 2">
    <name type="scientific">Candidatus Nitrosomaritimum aestuariumsis</name>
    <dbReference type="NCBI Taxonomy" id="3342354"/>
    <lineage>
        <taxon>Archaea</taxon>
        <taxon>Nitrososphaerota</taxon>
        <taxon>Nitrososphaeria</taxon>
        <taxon>Nitrosopumilales</taxon>
        <taxon>Nitrosopumilaceae</taxon>
        <taxon>Candidatus Nitrosomaritimum</taxon>
    </lineage>
</organism>